<dbReference type="OrthoDB" id="9804716at2"/>
<dbReference type="GO" id="GO:0006096">
    <property type="term" value="P:glycolytic process"/>
    <property type="evidence" value="ECO:0007669"/>
    <property type="project" value="UniProtKB-UniPathway"/>
</dbReference>
<keyword evidence="7" id="KW-0324">Glycolysis</keyword>
<evidence type="ECO:0000256" key="7">
    <source>
        <dbReference type="ARBA" id="ARBA00023152"/>
    </source>
</evidence>
<keyword evidence="8" id="KW-0456">Lyase</keyword>
<dbReference type="GO" id="GO:0000287">
    <property type="term" value="F:magnesium ion binding"/>
    <property type="evidence" value="ECO:0007669"/>
    <property type="project" value="InterPro"/>
</dbReference>
<evidence type="ECO:0000256" key="3">
    <source>
        <dbReference type="ARBA" id="ARBA00012058"/>
    </source>
</evidence>
<dbReference type="UniPathway" id="UPA00109">
    <property type="reaction ID" value="UER00187"/>
</dbReference>
<evidence type="ECO:0000256" key="2">
    <source>
        <dbReference type="ARBA" id="ARBA00009604"/>
    </source>
</evidence>
<evidence type="ECO:0000256" key="5">
    <source>
        <dbReference type="ARBA" id="ARBA00022525"/>
    </source>
</evidence>
<keyword evidence="11" id="KW-1185">Reference proteome</keyword>
<dbReference type="InterPro" id="IPR000941">
    <property type="entry name" value="Enolase"/>
</dbReference>
<evidence type="ECO:0000256" key="8">
    <source>
        <dbReference type="ARBA" id="ARBA00023239"/>
    </source>
</evidence>
<reference evidence="10 11" key="1">
    <citation type="submission" date="2019-03" db="EMBL/GenBank/DDBJ databases">
        <title>Genomic Encyclopedia of Type Strains, Phase IV (KMG-IV): sequencing the most valuable type-strain genomes for metagenomic binning, comparative biology and taxonomic classification.</title>
        <authorList>
            <person name="Goeker M."/>
        </authorList>
    </citation>
    <scope>NUCLEOTIDE SEQUENCE [LARGE SCALE GENOMIC DNA]</scope>
    <source>
        <strain evidence="10 11">DSM 15969</strain>
    </source>
</reference>
<dbReference type="InterPro" id="IPR036849">
    <property type="entry name" value="Enolase-like_C_sf"/>
</dbReference>
<dbReference type="Pfam" id="PF00113">
    <property type="entry name" value="Enolase_C"/>
    <property type="match status" value="1"/>
</dbReference>
<comment type="similarity">
    <text evidence="2">Belongs to the enolase family.</text>
</comment>
<accession>A0A4R1QAV0</accession>
<keyword evidence="5" id="KW-0964">Secreted</keyword>
<dbReference type="GO" id="GO:0000015">
    <property type="term" value="C:phosphopyruvate hydratase complex"/>
    <property type="evidence" value="ECO:0007669"/>
    <property type="project" value="InterPro"/>
</dbReference>
<dbReference type="InterPro" id="IPR020810">
    <property type="entry name" value="Enolase_C"/>
</dbReference>
<protein>
    <recommendedName>
        <fullName evidence="4">Enolase</fullName>
        <ecNumber evidence="3">4.2.1.11</ecNumber>
    </recommendedName>
</protein>
<evidence type="ECO:0000313" key="10">
    <source>
        <dbReference type="EMBL" id="TCL39302.1"/>
    </source>
</evidence>
<dbReference type="PANTHER" id="PTHR11902:SF1">
    <property type="entry name" value="ENOLASE"/>
    <property type="match status" value="1"/>
</dbReference>
<evidence type="ECO:0000256" key="6">
    <source>
        <dbReference type="ARBA" id="ARBA00022723"/>
    </source>
</evidence>
<dbReference type="AlphaFoldDB" id="A0A4R1QAV0"/>
<organism evidence="10 11">
    <name type="scientific">Anaerospora hongkongensis</name>
    <dbReference type="NCBI Taxonomy" id="244830"/>
    <lineage>
        <taxon>Bacteria</taxon>
        <taxon>Bacillati</taxon>
        <taxon>Bacillota</taxon>
        <taxon>Negativicutes</taxon>
        <taxon>Selenomonadales</taxon>
        <taxon>Sporomusaceae</taxon>
        <taxon>Anaerospora</taxon>
    </lineage>
</organism>
<gene>
    <name evidence="10" type="ORF">EV210_102216</name>
</gene>
<keyword evidence="6" id="KW-0479">Metal-binding</keyword>
<evidence type="ECO:0000259" key="9">
    <source>
        <dbReference type="SMART" id="SM01192"/>
    </source>
</evidence>
<dbReference type="EC" id="4.2.1.11" evidence="3"/>
<name>A0A4R1QAV0_9FIRM</name>
<proteinExistence type="inferred from homology"/>
<dbReference type="SMART" id="SM01192">
    <property type="entry name" value="Enolase_C"/>
    <property type="match status" value="1"/>
</dbReference>
<comment type="pathway">
    <text evidence="1">Carbohydrate degradation; glycolysis; pyruvate from D-glyceraldehyde 3-phosphate: step 4/5.</text>
</comment>
<dbReference type="GO" id="GO:0004634">
    <property type="term" value="F:phosphopyruvate hydratase activity"/>
    <property type="evidence" value="ECO:0007669"/>
    <property type="project" value="UniProtKB-EC"/>
</dbReference>
<sequence>MDGAVNIFSGGKKASNTLDFCRFMIVPIGQLTAAESHQMCTEVYHTVEQILNNLGRSACIDGDGGFTPNLVSNEEGLAVIVGAVQKAGYKAGEQIALAVEVAASDYYENGEYNFPGEGFICTTKEMVEYYARLVEQYPIFAIQGAMAREDQQGWELLARRLGDKVHIS</sequence>
<dbReference type="Proteomes" id="UP000295063">
    <property type="component" value="Unassembled WGS sequence"/>
</dbReference>
<dbReference type="RefSeq" id="WP_132075609.1">
    <property type="nucleotide sequence ID" value="NZ_SLUI01000002.1"/>
</dbReference>
<dbReference type="Gene3D" id="3.20.20.120">
    <property type="entry name" value="Enolase-like C-terminal domain"/>
    <property type="match status" value="1"/>
</dbReference>
<dbReference type="PANTHER" id="PTHR11902">
    <property type="entry name" value="ENOLASE"/>
    <property type="match status" value="1"/>
</dbReference>
<dbReference type="SUPFAM" id="SSF51604">
    <property type="entry name" value="Enolase C-terminal domain-like"/>
    <property type="match status" value="1"/>
</dbReference>
<feature type="domain" description="Enolase C-terminal TIM barrel" evidence="9">
    <location>
        <begin position="4"/>
        <end position="168"/>
    </location>
</feature>
<evidence type="ECO:0000256" key="1">
    <source>
        <dbReference type="ARBA" id="ARBA00005031"/>
    </source>
</evidence>
<evidence type="ECO:0000313" key="11">
    <source>
        <dbReference type="Proteomes" id="UP000295063"/>
    </source>
</evidence>
<evidence type="ECO:0000256" key="4">
    <source>
        <dbReference type="ARBA" id="ARBA00017068"/>
    </source>
</evidence>
<comment type="caution">
    <text evidence="10">The sequence shown here is derived from an EMBL/GenBank/DDBJ whole genome shotgun (WGS) entry which is preliminary data.</text>
</comment>
<dbReference type="EMBL" id="SLUI01000002">
    <property type="protein sequence ID" value="TCL39302.1"/>
    <property type="molecule type" value="Genomic_DNA"/>
</dbReference>